<name>A0AAV3NV64_LITER</name>
<dbReference type="EMBL" id="BAABME010000445">
    <property type="protein sequence ID" value="GAA0142828.1"/>
    <property type="molecule type" value="Genomic_DNA"/>
</dbReference>
<gene>
    <name evidence="2" type="ORF">LIER_03641</name>
</gene>
<proteinExistence type="predicted"/>
<dbReference type="AlphaFoldDB" id="A0AAV3NV64"/>
<accession>A0AAV3NV64</accession>
<dbReference type="InterPro" id="IPR039324">
    <property type="entry name" value="SHW1"/>
</dbReference>
<keyword evidence="1" id="KW-0812">Transmembrane</keyword>
<reference evidence="2 3" key="1">
    <citation type="submission" date="2024-01" db="EMBL/GenBank/DDBJ databases">
        <title>The complete chloroplast genome sequence of Lithospermum erythrorhizon: insights into the phylogenetic relationship among Boraginaceae species and the maternal lineages of purple gromwells.</title>
        <authorList>
            <person name="Okada T."/>
            <person name="Watanabe K."/>
        </authorList>
    </citation>
    <scope>NUCLEOTIDE SEQUENCE [LARGE SCALE GENOMIC DNA]</scope>
</reference>
<evidence type="ECO:0000256" key="1">
    <source>
        <dbReference type="SAM" id="Phobius"/>
    </source>
</evidence>
<dbReference type="PANTHER" id="PTHR35474">
    <property type="entry name" value="ATP PHOSPHORIBOSYLTRANSFERASE REGULATORY SUBUNIT"/>
    <property type="match status" value="1"/>
</dbReference>
<evidence type="ECO:0000313" key="3">
    <source>
        <dbReference type="Proteomes" id="UP001454036"/>
    </source>
</evidence>
<dbReference type="PANTHER" id="PTHR35474:SF1">
    <property type="entry name" value="ATP PHOSPHORIBOSYLTRANSFERASE REGULATORY SUBUNIT"/>
    <property type="match status" value="1"/>
</dbReference>
<evidence type="ECO:0000313" key="2">
    <source>
        <dbReference type="EMBL" id="GAA0142828.1"/>
    </source>
</evidence>
<keyword evidence="1" id="KW-1133">Transmembrane helix</keyword>
<dbReference type="Proteomes" id="UP001454036">
    <property type="component" value="Unassembled WGS sequence"/>
</dbReference>
<dbReference type="GO" id="GO:0009787">
    <property type="term" value="P:regulation of abscisic acid-activated signaling pathway"/>
    <property type="evidence" value="ECO:0007669"/>
    <property type="project" value="InterPro"/>
</dbReference>
<dbReference type="GO" id="GO:0010100">
    <property type="term" value="P:negative regulation of photomorphogenesis"/>
    <property type="evidence" value="ECO:0007669"/>
    <property type="project" value="InterPro"/>
</dbReference>
<protein>
    <submittedName>
        <fullName evidence="2">Protein-binding activity modulator</fullName>
    </submittedName>
</protein>
<feature type="transmembrane region" description="Helical" evidence="1">
    <location>
        <begin position="147"/>
        <end position="165"/>
    </location>
</feature>
<keyword evidence="3" id="KW-1185">Reference proteome</keyword>
<sequence>MDSIISLTPLNPCSSIFHNQTIKPILHIHFNRINSPHFSRKIIPTFNQQPDHFLNRTGVLIGNYYRDDFKVNEDDDDDDVDDDRSLDLFVRFLENIFKKISRKARKDVKSVLPFNISSKLVKFSVNGVLMLTFLWVLKAFLEVVCTLGSVAFISILVIRGAWTGISHLQENRYYRRDGIDDLTWSGTRPA</sequence>
<keyword evidence="1" id="KW-0472">Membrane</keyword>
<comment type="caution">
    <text evidence="2">The sequence shown here is derived from an EMBL/GenBank/DDBJ whole genome shotgun (WGS) entry which is preliminary data.</text>
</comment>
<organism evidence="2 3">
    <name type="scientific">Lithospermum erythrorhizon</name>
    <name type="common">Purple gromwell</name>
    <name type="synonym">Lithospermum officinale var. erythrorhizon</name>
    <dbReference type="NCBI Taxonomy" id="34254"/>
    <lineage>
        <taxon>Eukaryota</taxon>
        <taxon>Viridiplantae</taxon>
        <taxon>Streptophyta</taxon>
        <taxon>Embryophyta</taxon>
        <taxon>Tracheophyta</taxon>
        <taxon>Spermatophyta</taxon>
        <taxon>Magnoliopsida</taxon>
        <taxon>eudicotyledons</taxon>
        <taxon>Gunneridae</taxon>
        <taxon>Pentapetalae</taxon>
        <taxon>asterids</taxon>
        <taxon>lamiids</taxon>
        <taxon>Boraginales</taxon>
        <taxon>Boraginaceae</taxon>
        <taxon>Boraginoideae</taxon>
        <taxon>Lithospermeae</taxon>
        <taxon>Lithospermum</taxon>
    </lineage>
</organism>